<dbReference type="Pfam" id="PF06769">
    <property type="entry name" value="YoeB_toxin"/>
    <property type="match status" value="1"/>
</dbReference>
<dbReference type="GO" id="GO:0004519">
    <property type="term" value="F:endonuclease activity"/>
    <property type="evidence" value="ECO:0007669"/>
    <property type="project" value="UniProtKB-KW"/>
</dbReference>
<dbReference type="PANTHER" id="PTHR38039">
    <property type="entry name" value="TOXIN YOEB"/>
    <property type="match status" value="1"/>
</dbReference>
<sequence length="124" mass="13691">MRLRGGQCDCQRAGLFRRAPSGCRVACGAPTSVGGPPTVGRRSSFRGVVTIGGCEARFTCRNRRQPPPPIHRSLLRDPFAGIGKPEPLEHILSGAWSRRIDETNRLVYSVTDDHIVILQARDHY</sequence>
<name>A0A7C9HIZ6_9MICO</name>
<proteinExistence type="inferred from homology"/>
<keyword evidence="5" id="KW-0378">Hydrolase</keyword>
<keyword evidence="3" id="KW-0540">Nuclease</keyword>
<evidence type="ECO:0000256" key="2">
    <source>
        <dbReference type="ARBA" id="ARBA00022649"/>
    </source>
</evidence>
<keyword evidence="4" id="KW-0255">Endonuclease</keyword>
<dbReference type="Gene3D" id="3.30.2310.20">
    <property type="entry name" value="RelE-like"/>
    <property type="match status" value="1"/>
</dbReference>
<evidence type="ECO:0000256" key="1">
    <source>
        <dbReference type="ARBA" id="ARBA00008172"/>
    </source>
</evidence>
<gene>
    <name evidence="8" type="ORF">GLX25_14000</name>
</gene>
<evidence type="ECO:0000256" key="3">
    <source>
        <dbReference type="ARBA" id="ARBA00022722"/>
    </source>
</evidence>
<accession>A0A7C9HIZ6</accession>
<keyword evidence="2" id="KW-1277">Toxin-antitoxin system</keyword>
<dbReference type="InterPro" id="IPR009614">
    <property type="entry name" value="YoeB_toxin"/>
</dbReference>
<evidence type="ECO:0000256" key="7">
    <source>
        <dbReference type="ARBA" id="ARBA00050056"/>
    </source>
</evidence>
<comment type="similarity">
    <text evidence="1">Belongs to the YoeB family.</text>
</comment>
<evidence type="ECO:0000256" key="6">
    <source>
        <dbReference type="ARBA" id="ARBA00030388"/>
    </source>
</evidence>
<protein>
    <recommendedName>
        <fullName evidence="7">Endoribonuclease YoeB</fullName>
    </recommendedName>
    <alternativeName>
        <fullName evidence="6">Putative mRNA interferase YoeB</fullName>
    </alternativeName>
</protein>
<dbReference type="EMBL" id="WODA01000025">
    <property type="protein sequence ID" value="MUN08226.1"/>
    <property type="molecule type" value="Genomic_DNA"/>
</dbReference>
<dbReference type="PANTHER" id="PTHR38039:SF1">
    <property type="entry name" value="TOXIN YOEB"/>
    <property type="match status" value="1"/>
</dbReference>
<evidence type="ECO:0000256" key="4">
    <source>
        <dbReference type="ARBA" id="ARBA00022759"/>
    </source>
</evidence>
<dbReference type="AlphaFoldDB" id="A0A7C9HIZ6"/>
<dbReference type="GO" id="GO:0016787">
    <property type="term" value="F:hydrolase activity"/>
    <property type="evidence" value="ECO:0007669"/>
    <property type="project" value="UniProtKB-KW"/>
</dbReference>
<evidence type="ECO:0000256" key="5">
    <source>
        <dbReference type="ARBA" id="ARBA00022801"/>
    </source>
</evidence>
<dbReference type="SUPFAM" id="SSF143011">
    <property type="entry name" value="RelE-like"/>
    <property type="match status" value="1"/>
</dbReference>
<keyword evidence="9" id="KW-1185">Reference proteome</keyword>
<evidence type="ECO:0000313" key="9">
    <source>
        <dbReference type="Proteomes" id="UP000480122"/>
    </source>
</evidence>
<dbReference type="GO" id="GO:0045892">
    <property type="term" value="P:negative regulation of DNA-templated transcription"/>
    <property type="evidence" value="ECO:0007669"/>
    <property type="project" value="TreeGrafter"/>
</dbReference>
<comment type="caution">
    <text evidence="8">The sequence shown here is derived from an EMBL/GenBank/DDBJ whole genome shotgun (WGS) entry which is preliminary data.</text>
</comment>
<organism evidence="8 9">
    <name type="scientific">Agromyces luteolus</name>
    <dbReference type="NCBI Taxonomy" id="88373"/>
    <lineage>
        <taxon>Bacteria</taxon>
        <taxon>Bacillati</taxon>
        <taxon>Actinomycetota</taxon>
        <taxon>Actinomycetes</taxon>
        <taxon>Micrococcales</taxon>
        <taxon>Microbacteriaceae</taxon>
        <taxon>Agromyces</taxon>
    </lineage>
</organism>
<dbReference type="Proteomes" id="UP000480122">
    <property type="component" value="Unassembled WGS sequence"/>
</dbReference>
<evidence type="ECO:0000313" key="8">
    <source>
        <dbReference type="EMBL" id="MUN08226.1"/>
    </source>
</evidence>
<dbReference type="GO" id="GO:0006401">
    <property type="term" value="P:RNA catabolic process"/>
    <property type="evidence" value="ECO:0007669"/>
    <property type="project" value="InterPro"/>
</dbReference>
<dbReference type="OrthoDB" id="9801102at2"/>
<dbReference type="InterPro" id="IPR035093">
    <property type="entry name" value="RelE/ParE_toxin_dom_sf"/>
</dbReference>
<dbReference type="NCBIfam" id="TIGR02116">
    <property type="entry name" value="toxin_Txe_YoeB"/>
    <property type="match status" value="1"/>
</dbReference>
<reference evidence="8 9" key="1">
    <citation type="submission" date="2019-11" db="EMBL/GenBank/DDBJ databases">
        <title>Agromyces kandeliae sp. nov., isolated from mangrove soil.</title>
        <authorList>
            <person name="Wang R."/>
        </authorList>
    </citation>
    <scope>NUCLEOTIDE SEQUENCE [LARGE SCALE GENOMIC DNA]</scope>
    <source>
        <strain evidence="8 9">JCM 11431</strain>
    </source>
</reference>